<dbReference type="RefSeq" id="WP_012622047.1">
    <property type="nucleotide sequence ID" value="NC_011854.1"/>
</dbReference>
<dbReference type="Pfam" id="PF02414">
    <property type="entry name" value="Borrelia_orfA"/>
    <property type="match status" value="1"/>
</dbReference>
<proteinExistence type="predicted"/>
<name>B8F1T4_BORGR</name>
<dbReference type="EMBL" id="CP001310">
    <property type="protein sequence ID" value="ACL34871.1"/>
    <property type="molecule type" value="Genomic_DNA"/>
</dbReference>
<geneLocation type="plasmid" evidence="1 2">
    <name>PBr_lp28-9</name>
</geneLocation>
<evidence type="ECO:0008006" key="3">
    <source>
        <dbReference type="Google" id="ProtNLM"/>
    </source>
</evidence>
<reference evidence="1 2" key="1">
    <citation type="journal article" date="2011" name="J. Bacteriol.">
        <title>Whole-genome sequences of two Borrelia afzelii and two Borrelia garinii Lyme disease agent isolates.</title>
        <authorList>
            <person name="Casjens S.R."/>
            <person name="Mongodin E.F."/>
            <person name="Qiu W.-G."/>
            <person name="Dunn J.J."/>
            <person name="Luft B.J."/>
            <person name="Fraser-Liggett C.M."/>
            <person name="Schutzer S.E."/>
        </authorList>
    </citation>
    <scope>NUCLEOTIDE SEQUENCE [LARGE SCALE GENOMIC DNA]</scope>
    <source>
        <strain evidence="1 2">PBr</strain>
    </source>
</reference>
<gene>
    <name evidence="1" type="ORF">BGAPBR_F0009</name>
</gene>
<dbReference type="InterPro" id="IPR003459">
    <property type="entry name" value="Borrelia_plasmid_OrfA"/>
</dbReference>
<organism evidence="1 2">
    <name type="scientific">Borreliella garinii PBr</name>
    <dbReference type="NCBI Taxonomy" id="498743"/>
    <lineage>
        <taxon>Bacteria</taxon>
        <taxon>Pseudomonadati</taxon>
        <taxon>Spirochaetota</taxon>
        <taxon>Spirochaetia</taxon>
        <taxon>Spirochaetales</taxon>
        <taxon>Borreliaceae</taxon>
        <taxon>Borreliella</taxon>
    </lineage>
</organism>
<keyword evidence="2" id="KW-1185">Reference proteome</keyword>
<dbReference type="Proteomes" id="UP000006103">
    <property type="component" value="Plasmid PBr_lp28-9"/>
</dbReference>
<evidence type="ECO:0000313" key="2">
    <source>
        <dbReference type="Proteomes" id="UP000006103"/>
    </source>
</evidence>
<sequence length="370" mass="44509">MKKSFINTINKPLYNRVQHKLIVLVSTLEYINKKHQKYTQSDIFLCFNTNLIRNGQATIKLKTMQNYLYKLEKELNVTTNYYKHMGVNCGTEIYYKLNYPKKECYLKINQYFKDKKNFLFKSRLNKYFNDKSTKKGNVDSKECFNNKNNIKEKEKEKSDFQIEKYQIKNYYNKCKFLSKKSLLFLNLDINKETSIEIFKIVKRIEIDLKNNKNLHSNKSSFKEKQDKLKLILNNTKKQLQKKGYDNNQINISFQNLYEKYKKKPHFIIENQKYKDLDNIKRKLEKSIEITKENSSKNCKDIKTNTFNVLIELLKKESNIEVLKPIIKEYLNNKKKIEYNKLCDIYYYELLELIKNQKNSLNQKGLNGKAI</sequence>
<keyword evidence="1" id="KW-0614">Plasmid</keyword>
<protein>
    <recommendedName>
        <fullName evidence="3">Borrelia family protein PFam57/62</fullName>
    </recommendedName>
</protein>
<dbReference type="AlphaFoldDB" id="B8F1T4"/>
<accession>B8F1T4</accession>
<evidence type="ECO:0000313" key="1">
    <source>
        <dbReference type="EMBL" id="ACL34871.1"/>
    </source>
</evidence>